<dbReference type="EMBL" id="MK692563">
    <property type="protein sequence ID" value="QXG82701.1"/>
    <property type="molecule type" value="Genomic_DNA"/>
</dbReference>
<keyword evidence="1" id="KW-0472">Membrane</keyword>
<keyword evidence="1" id="KW-1133">Transmembrane helix</keyword>
<evidence type="ECO:0000256" key="1">
    <source>
        <dbReference type="SAM" id="Phobius"/>
    </source>
</evidence>
<feature type="transmembrane region" description="Helical" evidence="1">
    <location>
        <begin position="12"/>
        <end position="33"/>
    </location>
</feature>
<geneLocation type="mitochondrion" evidence="2"/>
<dbReference type="AlphaFoldDB" id="A0A8F4WG22"/>
<proteinExistence type="predicted"/>
<sequence length="51" mass="6414">MPQMAPLNWTSMYCYFICLMFLSIIMNYFIFLYKPKFKNQSLKKTFLNWKW</sequence>
<gene>
    <name evidence="2" type="primary">atp8</name>
</gene>
<organism evidence="2">
    <name type="scientific">Kyklioacalles sp. BMNH 1043787</name>
    <dbReference type="NCBI Taxonomy" id="2834675"/>
    <lineage>
        <taxon>Eukaryota</taxon>
        <taxon>Metazoa</taxon>
        <taxon>Ecdysozoa</taxon>
        <taxon>Arthropoda</taxon>
        <taxon>Hexapoda</taxon>
        <taxon>Insecta</taxon>
        <taxon>Pterygota</taxon>
        <taxon>Neoptera</taxon>
        <taxon>Endopterygota</taxon>
        <taxon>Coleoptera</taxon>
        <taxon>Polyphaga</taxon>
        <taxon>Cucujiformia</taxon>
        <taxon>Curculionidae</taxon>
        <taxon>Cryptorhynchinae</taxon>
        <taxon>Kyklioacalles</taxon>
    </lineage>
</organism>
<protein>
    <submittedName>
        <fullName evidence="2">ATP synthase F0 subunit 8</fullName>
    </submittedName>
</protein>
<keyword evidence="1" id="KW-0812">Transmembrane</keyword>
<evidence type="ECO:0000313" key="2">
    <source>
        <dbReference type="EMBL" id="QXG82701.1"/>
    </source>
</evidence>
<keyword evidence="2" id="KW-0496">Mitochondrion</keyword>
<name>A0A8F4WG22_9CUCU</name>
<reference evidence="2" key="1">
    <citation type="submission" date="2019-03" db="EMBL/GenBank/DDBJ databases">
        <title>New complete mitochondrial genomes of soil dwelling insects.</title>
        <authorList>
            <person name="Andujar C."/>
            <person name="Arribas P."/>
            <person name="Motyka M."/>
            <person name="Bocek M."/>
            <person name="Linard B."/>
            <person name="Vogler A."/>
        </authorList>
    </citation>
    <scope>NUCLEOTIDE SEQUENCE</scope>
</reference>
<accession>A0A8F4WG22</accession>